<sequence>MTDDDRRDLVRAGYDALSERYRGDRDTPAEHVAWAAELRTRLPPEARVLDLGCGNGVPVTADLVAHGHRVTGVDFSAVQLARARRLVPGGRFVAADVTRVGFAAGTFDAVVCLYTLIHMPQREQPELLRRMHSWLRPGGWLLATVGETDWTGTERNWLGGPAPMWWSHPDAGTSRNWLRSAGFQVVTEEFVPEGTGGHRLFWARRPA</sequence>
<evidence type="ECO:0000259" key="3">
    <source>
        <dbReference type="Pfam" id="PF13649"/>
    </source>
</evidence>
<dbReference type="RefSeq" id="WP_379873558.1">
    <property type="nucleotide sequence ID" value="NZ_JBHTBH010000014.1"/>
</dbReference>
<dbReference type="GO" id="GO:0102208">
    <property type="term" value="F:2-polyprenyl-6-hydroxyphenol methylase activity"/>
    <property type="evidence" value="ECO:0007669"/>
    <property type="project" value="UniProtKB-EC"/>
</dbReference>
<dbReference type="PANTHER" id="PTHR43861:SF1">
    <property type="entry name" value="TRANS-ACONITATE 2-METHYLTRANSFERASE"/>
    <property type="match status" value="1"/>
</dbReference>
<keyword evidence="1 4" id="KW-0489">Methyltransferase</keyword>
<dbReference type="InterPro" id="IPR041698">
    <property type="entry name" value="Methyltransf_25"/>
</dbReference>
<proteinExistence type="predicted"/>
<dbReference type="PANTHER" id="PTHR43861">
    <property type="entry name" value="TRANS-ACONITATE 2-METHYLTRANSFERASE-RELATED"/>
    <property type="match status" value="1"/>
</dbReference>
<dbReference type="EMBL" id="JBHTBH010000014">
    <property type="protein sequence ID" value="MFC7330921.1"/>
    <property type="molecule type" value="Genomic_DNA"/>
</dbReference>
<dbReference type="InterPro" id="IPR029063">
    <property type="entry name" value="SAM-dependent_MTases_sf"/>
</dbReference>
<accession>A0ABW2KNR5</accession>
<keyword evidence="2 4" id="KW-0808">Transferase</keyword>
<dbReference type="GO" id="GO:0032259">
    <property type="term" value="P:methylation"/>
    <property type="evidence" value="ECO:0007669"/>
    <property type="project" value="UniProtKB-KW"/>
</dbReference>
<comment type="caution">
    <text evidence="4">The sequence shown here is derived from an EMBL/GenBank/DDBJ whole genome shotgun (WGS) entry which is preliminary data.</text>
</comment>
<evidence type="ECO:0000313" key="4">
    <source>
        <dbReference type="EMBL" id="MFC7330921.1"/>
    </source>
</evidence>
<gene>
    <name evidence="4" type="ORF">ACFQRF_24605</name>
</gene>
<dbReference type="EC" id="2.1.1.64" evidence="4"/>
<dbReference type="GO" id="GO:0061542">
    <property type="term" value="F:3-demethylubiquinol 3-O-methyltransferase activity"/>
    <property type="evidence" value="ECO:0007669"/>
    <property type="project" value="UniProtKB-EC"/>
</dbReference>
<evidence type="ECO:0000256" key="1">
    <source>
        <dbReference type="ARBA" id="ARBA00022603"/>
    </source>
</evidence>
<reference evidence="5" key="1">
    <citation type="journal article" date="2019" name="Int. J. Syst. Evol. Microbiol.">
        <title>The Global Catalogue of Microorganisms (GCM) 10K type strain sequencing project: providing services to taxonomists for standard genome sequencing and annotation.</title>
        <authorList>
            <consortium name="The Broad Institute Genomics Platform"/>
            <consortium name="The Broad Institute Genome Sequencing Center for Infectious Disease"/>
            <person name="Wu L."/>
            <person name="Ma J."/>
        </authorList>
    </citation>
    <scope>NUCLEOTIDE SEQUENCE [LARGE SCALE GENOMIC DNA]</scope>
    <source>
        <strain evidence="5">CGMCC 4.7382</strain>
    </source>
</reference>
<evidence type="ECO:0000313" key="5">
    <source>
        <dbReference type="Proteomes" id="UP001596540"/>
    </source>
</evidence>
<dbReference type="Gene3D" id="3.40.50.150">
    <property type="entry name" value="Vaccinia Virus protein VP39"/>
    <property type="match status" value="1"/>
</dbReference>
<dbReference type="SUPFAM" id="SSF53335">
    <property type="entry name" value="S-adenosyl-L-methionine-dependent methyltransferases"/>
    <property type="match status" value="1"/>
</dbReference>
<dbReference type="Pfam" id="PF13649">
    <property type="entry name" value="Methyltransf_25"/>
    <property type="match status" value="1"/>
</dbReference>
<keyword evidence="5" id="KW-1185">Reference proteome</keyword>
<evidence type="ECO:0000256" key="2">
    <source>
        <dbReference type="ARBA" id="ARBA00022679"/>
    </source>
</evidence>
<protein>
    <submittedName>
        <fullName evidence="4">Class I SAM-dependent methyltransferase</fullName>
        <ecNumber evidence="4">2.1.1.222</ecNumber>
        <ecNumber evidence="4">2.1.1.64</ecNumber>
    </submittedName>
</protein>
<dbReference type="CDD" id="cd02440">
    <property type="entry name" value="AdoMet_MTases"/>
    <property type="match status" value="1"/>
</dbReference>
<dbReference type="EC" id="2.1.1.222" evidence="4"/>
<dbReference type="Proteomes" id="UP001596540">
    <property type="component" value="Unassembled WGS sequence"/>
</dbReference>
<name>A0ABW2KNR5_9ACTN</name>
<organism evidence="4 5">
    <name type="scientific">Marinactinospora rubrisoli</name>
    <dbReference type="NCBI Taxonomy" id="2715399"/>
    <lineage>
        <taxon>Bacteria</taxon>
        <taxon>Bacillati</taxon>
        <taxon>Actinomycetota</taxon>
        <taxon>Actinomycetes</taxon>
        <taxon>Streptosporangiales</taxon>
        <taxon>Nocardiopsidaceae</taxon>
        <taxon>Marinactinospora</taxon>
    </lineage>
</organism>
<feature type="domain" description="Methyltransferase" evidence="3">
    <location>
        <begin position="48"/>
        <end position="139"/>
    </location>
</feature>